<dbReference type="Gene3D" id="1.25.10.10">
    <property type="entry name" value="Leucine-rich Repeat Variant"/>
    <property type="match status" value="2"/>
</dbReference>
<evidence type="ECO:0000313" key="3">
    <source>
        <dbReference type="Proteomes" id="UP000823749"/>
    </source>
</evidence>
<accession>A0AAV6K9D6</accession>
<dbReference type="InterPro" id="IPR016024">
    <property type="entry name" value="ARM-type_fold"/>
</dbReference>
<organism evidence="2 3">
    <name type="scientific">Rhododendron griersonianum</name>
    <dbReference type="NCBI Taxonomy" id="479676"/>
    <lineage>
        <taxon>Eukaryota</taxon>
        <taxon>Viridiplantae</taxon>
        <taxon>Streptophyta</taxon>
        <taxon>Embryophyta</taxon>
        <taxon>Tracheophyta</taxon>
        <taxon>Spermatophyta</taxon>
        <taxon>Magnoliopsida</taxon>
        <taxon>eudicotyledons</taxon>
        <taxon>Gunneridae</taxon>
        <taxon>Pentapetalae</taxon>
        <taxon>asterids</taxon>
        <taxon>Ericales</taxon>
        <taxon>Ericaceae</taxon>
        <taxon>Ericoideae</taxon>
        <taxon>Rhodoreae</taxon>
        <taxon>Rhododendron</taxon>
    </lineage>
</organism>
<name>A0AAV6K9D6_9ERIC</name>
<keyword evidence="3" id="KW-1185">Reference proteome</keyword>
<dbReference type="GO" id="GO:0030686">
    <property type="term" value="C:90S preribosome"/>
    <property type="evidence" value="ECO:0007669"/>
    <property type="project" value="TreeGrafter"/>
</dbReference>
<sequence>MSDVPASQRRTNLPYFSDDISENILARLPVKSLLRFLCVCKKLRSLISKPRFIRKHFNLSIPYNHQRLLLNTLPFHSVYLDAGNAITKFDFTGYVEFVGSCHGLICSLTLLDRNNVHIYNPATRKVRRLPRLESGITPPGALFSGFGCDLSEDNYKNLTRSNLFLKFMGYNLDDLVSGGTFKAQAFKGKEWKNILKEWLTLLKSLRHPKSFYRSQFLKDVLQYRLLDENDAEIQMMVLDCLLNWKDDFLVPYDQHLKCLISSRSLREELTTWSLSKESNLIEESHRTYLIPFVIRILIPKVRKLKTLASRKHTSVHHRKAVLGFIAQLDVDELRLFFALLINPLLSTSRGFDGMGVWFLSSFEWSKKEFDSFSVLKYFTRDNAMALSWKKRYADAKMSTLDSWDYVKQALNEVERLCRSDVATVSCTSIIDSGSSGFPVVETPSSFRDMHERGGGAENQIMTSTAVKQFKELRSLCLKIISWVLNKYDDHEFGCEFWNLFFDSVKPLVNGFKQECASSAKPSSLFSCFLSMSGSYKLVWLLHREKSIVLDIFSILTVPTASEAILSCVLKFVENLLNLDSDLDHEDNPVKRTLLPNLDALICGLHCLFLCNKVAKRKLVKCPGERELSIFRLLSKYIKDLSSASKFVDIMLVLLTKGVQDCGVCVEALNVIRQMIPVVGSESTTKILNAVSPLLASVSLDVRMSVCDLLDALAGTDSSLVTVAELVRELNSTFAMEMGGLDYDSIINAYEKINKDFFYTVREKHALVILSHAVHDLSSEELVLRQSGFKLVLSFVEFSAEILDREMKSDDQSWSESCIQRTINKFLLKHMGDAMNKEAPIRKVWIDLLREMVLKLPNVPSLASLRALCGEDAEQDFFKNIMHLQKHRRARALSRFIKFINSGNLSEVISNKVLVPLFLNMVFELQNGKDENVRIKEKVLLRLICSVLDHFHFVDTHSGQEANDCVVEASKAGTRGLTSTTVLRRCTSSGEVSKIQACLQKNVCPKIQKLLTSDSDNVNVHISLVALKLLKLLPGDVMELQLPSIIHRISNFLKNRLESIRDEARAALAACLKELGLEYLQFIVKVLRATLKRGYELHVLGYTLNFILSKFVVNPIGGKLDYCLEELLSVVENDILGDVSEEKEVEKIASKMKETRKLKSFETLKLIAQNTTFKTCAAKLLLRVTTRLQKHLTPKVKSKLESMLNNIAAGIECNPSVNQSDLFVFLYTLIEDGITYETGRNKSSSVLNTSKQSGDETISKIITSGRLIDSSQSSHLVRVFALGLLHNRLKNIELHKKDEQQLEMLDPFVRLLTECLTSKYDGIISAALRCLAPLVGLHLPALKSQASKIKTSLLVIAHGSINSSPMMQSCLRLLAVLPQNTQITLSEDQWHVLIQCPLFIDLESNPSPVALSLLKVIVMRELKFHEIYDLVSRVAILMVTSQVESIRKICSKKLYAHSAGRETVLEMLHAFVIKFPKRILDEHFNTIFMHLVLCLANDNDNKVCSMTGTAIKLLIGRVSKNLIGPVKGKERDTGLSILELSLSWYSGRDQHVQSAAAQVLGLLVEVTGEDLKEEYINHVLPVMRSIFQSAVDVLKNRQLGVSAEATDCSWKGAYYSLILFEKILRQFHGLCLAGHLEDMWETTCELLLHPHVWLRGVLNRLVAFYFASVDQADGANHEKSLGTFFLMTPSRLFLVAVSLCCQLKALLIDDAASTLITQNLASTICALHSFLVPNKSVGGDSIWSTLEHHEQSRFPEAFQVLDSLKGRSMFASLTSGYDKQIAKENGDRHSLLVYYLLKRMGKIALQMEAVQMKIVFNVFELISPKIINPVSSQIGDVQGYAYQLLLPLYKVCEGYAGKVISDDVKQLAQEALECIRDTLGMNTFAPIYTRIQKNLKEKRDRRKQREKLMPVVNPMRNAKRKRRIGDKNRVNKKRKVVTMKMIKWRR</sequence>
<protein>
    <recommendedName>
        <fullName evidence="1">F-box domain-containing protein</fullName>
    </recommendedName>
</protein>
<dbReference type="Pfam" id="PF00646">
    <property type="entry name" value="F-box"/>
    <property type="match status" value="1"/>
</dbReference>
<dbReference type="Pfam" id="PF20416">
    <property type="entry name" value="UTP20"/>
    <property type="match status" value="1"/>
</dbReference>
<dbReference type="InterPro" id="IPR011430">
    <property type="entry name" value="UTP20_N"/>
</dbReference>
<dbReference type="Pfam" id="PF07539">
    <property type="entry name" value="UTP20_N"/>
    <property type="match status" value="1"/>
</dbReference>
<dbReference type="SUPFAM" id="SSF48371">
    <property type="entry name" value="ARM repeat"/>
    <property type="match status" value="1"/>
</dbReference>
<comment type="caution">
    <text evidence="2">The sequence shown here is derived from an EMBL/GenBank/DDBJ whole genome shotgun (WGS) entry which is preliminary data.</text>
</comment>
<dbReference type="SMART" id="SM00256">
    <property type="entry name" value="FBOX"/>
    <property type="match status" value="1"/>
</dbReference>
<dbReference type="InterPro" id="IPR046523">
    <property type="entry name" value="UTP20_dom"/>
</dbReference>
<dbReference type="SUPFAM" id="SSF81383">
    <property type="entry name" value="F-box domain"/>
    <property type="match status" value="1"/>
</dbReference>
<dbReference type="InterPro" id="IPR011989">
    <property type="entry name" value="ARM-like"/>
</dbReference>
<dbReference type="Gene3D" id="1.20.1280.50">
    <property type="match status" value="1"/>
</dbReference>
<dbReference type="InterPro" id="IPR001810">
    <property type="entry name" value="F-box_dom"/>
</dbReference>
<dbReference type="PANTHER" id="PTHR17695">
    <property type="entry name" value="SMALL SUBUNIT PROCESSOME COMPONENT 20 HOMOLOG"/>
    <property type="match status" value="1"/>
</dbReference>
<evidence type="ECO:0000313" key="2">
    <source>
        <dbReference type="EMBL" id="KAG5549083.1"/>
    </source>
</evidence>
<dbReference type="Pfam" id="PF23099">
    <property type="entry name" value="UTP20_C"/>
    <property type="match status" value="1"/>
</dbReference>
<dbReference type="PROSITE" id="PS50181">
    <property type="entry name" value="FBOX"/>
    <property type="match status" value="1"/>
</dbReference>
<proteinExistence type="predicted"/>
<dbReference type="PANTHER" id="PTHR17695:SF11">
    <property type="entry name" value="SMALL SUBUNIT PROCESSOME COMPONENT 20 HOMOLOG"/>
    <property type="match status" value="1"/>
</dbReference>
<reference evidence="2" key="1">
    <citation type="submission" date="2020-08" db="EMBL/GenBank/DDBJ databases">
        <title>Plant Genome Project.</title>
        <authorList>
            <person name="Zhang R.-G."/>
        </authorList>
    </citation>
    <scope>NUCLEOTIDE SEQUENCE</scope>
    <source>
        <strain evidence="2">WSP0</strain>
        <tissue evidence="2">Leaf</tissue>
    </source>
</reference>
<dbReference type="Proteomes" id="UP000823749">
    <property type="component" value="Chromosome 5"/>
</dbReference>
<gene>
    <name evidence="2" type="ORF">RHGRI_014451</name>
</gene>
<dbReference type="GO" id="GO:0032040">
    <property type="term" value="C:small-subunit processome"/>
    <property type="evidence" value="ECO:0007669"/>
    <property type="project" value="TreeGrafter"/>
</dbReference>
<feature type="domain" description="F-box" evidence="1">
    <location>
        <begin position="10"/>
        <end position="56"/>
    </location>
</feature>
<dbReference type="InterPro" id="IPR052575">
    <property type="entry name" value="SSU_processome_comp_20"/>
</dbReference>
<dbReference type="EMBL" id="JACTNZ010000005">
    <property type="protein sequence ID" value="KAG5549083.1"/>
    <property type="molecule type" value="Genomic_DNA"/>
</dbReference>
<evidence type="ECO:0000259" key="1">
    <source>
        <dbReference type="PROSITE" id="PS50181"/>
    </source>
</evidence>
<dbReference type="InterPro" id="IPR057525">
    <property type="entry name" value="UTP20_C"/>
</dbReference>
<dbReference type="InterPro" id="IPR036047">
    <property type="entry name" value="F-box-like_dom_sf"/>
</dbReference>
<dbReference type="CDD" id="cd22157">
    <property type="entry name" value="F-box_AtFBW1-like"/>
    <property type="match status" value="1"/>
</dbReference>